<dbReference type="Proteomes" id="UP000192903">
    <property type="component" value="Unassembled WGS sequence"/>
</dbReference>
<dbReference type="STRING" id="464029.SAMN02982989_5663"/>
<dbReference type="RefSeq" id="WP_085421045.1">
    <property type="nucleotide sequence ID" value="NZ_FXAF01000003.1"/>
</dbReference>
<dbReference type="NCBIfam" id="TIGR02444">
    <property type="entry name" value="TIGR02444 family protein"/>
    <property type="match status" value="1"/>
</dbReference>
<proteinExistence type="predicted"/>
<sequence>MTADGREGLWDFALRLYAAPDVADACLVLQDESGIDVPVLLFSAWLAKRHSVTLTEGELARIDGLVADWRNEVVKPLRAIRRRLKNGPYPAPTKETEALRNGVKGAELNSEKIELAVLEIEGEALIAAGSGSGDAGENLLRVLRYFRGSEQDARASEALAVVEKALATLRP</sequence>
<gene>
    <name evidence="1" type="ORF">SAMN02982989_5663</name>
</gene>
<dbReference type="Pfam" id="PF09523">
    <property type="entry name" value="DUF2390"/>
    <property type="match status" value="1"/>
</dbReference>
<keyword evidence="2" id="KW-1185">Reference proteome</keyword>
<dbReference type="EMBL" id="FXAF01000003">
    <property type="protein sequence ID" value="SMF19116.1"/>
    <property type="molecule type" value="Genomic_DNA"/>
</dbReference>
<organism evidence="1 2">
    <name type="scientific">Xaviernesmea oryzae</name>
    <dbReference type="NCBI Taxonomy" id="464029"/>
    <lineage>
        <taxon>Bacteria</taxon>
        <taxon>Pseudomonadati</taxon>
        <taxon>Pseudomonadota</taxon>
        <taxon>Alphaproteobacteria</taxon>
        <taxon>Hyphomicrobiales</taxon>
        <taxon>Rhizobiaceae</taxon>
        <taxon>Rhizobium/Agrobacterium group</taxon>
        <taxon>Xaviernesmea</taxon>
    </lineage>
</organism>
<dbReference type="InterPro" id="IPR012659">
    <property type="entry name" value="CHP02444"/>
</dbReference>
<reference evidence="2" key="1">
    <citation type="submission" date="2017-04" db="EMBL/GenBank/DDBJ databases">
        <authorList>
            <person name="Varghese N."/>
            <person name="Submissions S."/>
        </authorList>
    </citation>
    <scope>NUCLEOTIDE SEQUENCE [LARGE SCALE GENOMIC DNA]</scope>
    <source>
        <strain evidence="2">B4P</strain>
    </source>
</reference>
<protein>
    <submittedName>
        <fullName evidence="1">TIGR02444 family protein</fullName>
    </submittedName>
</protein>
<dbReference type="OrthoDB" id="7875767at2"/>
<name>A0A1X7DPM3_9HYPH</name>
<dbReference type="AlphaFoldDB" id="A0A1X7DPM3"/>
<evidence type="ECO:0000313" key="2">
    <source>
        <dbReference type="Proteomes" id="UP000192903"/>
    </source>
</evidence>
<accession>A0A1X7DPM3</accession>
<evidence type="ECO:0000313" key="1">
    <source>
        <dbReference type="EMBL" id="SMF19116.1"/>
    </source>
</evidence>